<evidence type="ECO:0000256" key="3">
    <source>
        <dbReference type="ARBA" id="ARBA00023242"/>
    </source>
</evidence>
<gene>
    <name evidence="5" type="ORF">AX774_g6750</name>
</gene>
<accession>A0A1R1PFS2</accession>
<protein>
    <submittedName>
        <fullName evidence="5">Protein DGCR14-like protein</fullName>
    </submittedName>
</protein>
<dbReference type="Pfam" id="PF09751">
    <property type="entry name" value="Es2"/>
    <property type="match status" value="2"/>
</dbReference>
<dbReference type="AlphaFoldDB" id="A0A1R1PFS2"/>
<dbReference type="EMBL" id="LSSK01001400">
    <property type="protein sequence ID" value="OMH79821.1"/>
    <property type="molecule type" value="Genomic_DNA"/>
</dbReference>
<keyword evidence="3" id="KW-0539">Nucleus</keyword>
<evidence type="ECO:0000256" key="4">
    <source>
        <dbReference type="SAM" id="MobiDB-lite"/>
    </source>
</evidence>
<keyword evidence="6" id="KW-1185">Reference proteome</keyword>
<feature type="region of interest" description="Disordered" evidence="4">
    <location>
        <begin position="1"/>
        <end position="42"/>
    </location>
</feature>
<organism evidence="5 6">
    <name type="scientific">Zancudomyces culisetae</name>
    <name type="common">Gut fungus</name>
    <name type="synonym">Smittium culisetae</name>
    <dbReference type="NCBI Taxonomy" id="1213189"/>
    <lineage>
        <taxon>Eukaryota</taxon>
        <taxon>Fungi</taxon>
        <taxon>Fungi incertae sedis</taxon>
        <taxon>Zoopagomycota</taxon>
        <taxon>Kickxellomycotina</taxon>
        <taxon>Harpellomycetes</taxon>
        <taxon>Harpellales</taxon>
        <taxon>Legeriomycetaceae</taxon>
        <taxon>Zancudomyces</taxon>
    </lineage>
</organism>
<dbReference type="OrthoDB" id="19679at2759"/>
<feature type="region of interest" description="Disordered" evidence="4">
    <location>
        <begin position="212"/>
        <end position="238"/>
    </location>
</feature>
<dbReference type="InterPro" id="IPR019148">
    <property type="entry name" value="Nuclear_protein_DGCR14_ESS-2"/>
</dbReference>
<feature type="region of interest" description="Disordered" evidence="4">
    <location>
        <begin position="371"/>
        <end position="400"/>
    </location>
</feature>
<evidence type="ECO:0000256" key="2">
    <source>
        <dbReference type="ARBA" id="ARBA00009072"/>
    </source>
</evidence>
<comment type="subcellular location">
    <subcellularLocation>
        <location evidence="1">Nucleus</location>
    </subcellularLocation>
</comment>
<evidence type="ECO:0000256" key="1">
    <source>
        <dbReference type="ARBA" id="ARBA00004123"/>
    </source>
</evidence>
<dbReference type="Proteomes" id="UP000188320">
    <property type="component" value="Unassembled WGS sequence"/>
</dbReference>
<evidence type="ECO:0000313" key="6">
    <source>
        <dbReference type="Proteomes" id="UP000188320"/>
    </source>
</evidence>
<sequence length="420" mass="46423">MSKTPVLNSTKTNPHNRSNHNNSTALVHTHPPSPSPSSSLNQITTTAAAAATTSINPYPVLKVLPEEQFVSAIDHIVERDFFPHLAALKKIEQNDPTISSPNILAYTDTHTTRRGPRHDTHNMVTVTSHHAGINTPDSTTSNIHGNPLDPSFSATTESLDTENLSLNQFLDSFTTQDNSSFAKLVEKSSAERKRKYFWLYGDGTSSTNTQGLLESPHTQKSISDNSNNTTLITRDNPDNSKVITASPSNQSLNTWNFKARNALMYPPDTLDSQFSINPRAKTTSIVHKNTRFPKVRSYNSIPIVVKYGSATPIIRGYKLIDESPEHDTDTLQSKASKKSDQFVDAPRLKGRSYNVPDTPARDLLAHRLASKHQKSKYNTTPLHQDSNQLGSPYTPMSPHLRLLSPAGRNLLSNASKKNRS</sequence>
<comment type="similarity">
    <text evidence="2">Belongs to the ESS2 family.</text>
</comment>
<dbReference type="PANTHER" id="PTHR12940">
    <property type="entry name" value="ES-2 PROTEIN - RELATED"/>
    <property type="match status" value="1"/>
</dbReference>
<reference evidence="6" key="1">
    <citation type="submission" date="2017-01" db="EMBL/GenBank/DDBJ databases">
        <authorList>
            <person name="Wang Y."/>
            <person name="White M."/>
            <person name="Kvist S."/>
            <person name="Moncalvo J.-M."/>
        </authorList>
    </citation>
    <scope>NUCLEOTIDE SEQUENCE [LARGE SCALE GENOMIC DNA]</scope>
    <source>
        <strain evidence="6">COL-18-3</strain>
    </source>
</reference>
<dbReference type="PANTHER" id="PTHR12940:SF0">
    <property type="entry name" value="SPLICING FACTOR ESS-2 HOMOLOG"/>
    <property type="match status" value="1"/>
</dbReference>
<feature type="region of interest" description="Disordered" evidence="4">
    <location>
        <begin position="324"/>
        <end position="358"/>
    </location>
</feature>
<name>A0A1R1PFS2_ZANCU</name>
<evidence type="ECO:0000313" key="5">
    <source>
        <dbReference type="EMBL" id="OMH79821.1"/>
    </source>
</evidence>
<feature type="compositionally biased region" description="Polar residues" evidence="4">
    <location>
        <begin position="376"/>
        <end position="391"/>
    </location>
</feature>
<feature type="non-terminal residue" evidence="5">
    <location>
        <position position="420"/>
    </location>
</feature>
<dbReference type="GO" id="GO:0071013">
    <property type="term" value="C:catalytic step 2 spliceosome"/>
    <property type="evidence" value="ECO:0007669"/>
    <property type="project" value="TreeGrafter"/>
</dbReference>
<comment type="caution">
    <text evidence="5">The sequence shown here is derived from an EMBL/GenBank/DDBJ whole genome shotgun (WGS) entry which is preliminary data.</text>
</comment>
<proteinExistence type="inferred from homology"/>
<feature type="compositionally biased region" description="Polar residues" evidence="4">
    <location>
        <begin position="1"/>
        <end position="26"/>
    </location>
</feature>